<sequence>MPRHHCGLQKNVPNAHLRCMGPDYAPKHDSGSTRSPPPRGRSARWERPGAYRQTKTPRCLPGCL</sequence>
<organism evidence="2 3">
    <name type="scientific">Burkholderia stabilis</name>
    <dbReference type="NCBI Taxonomy" id="95485"/>
    <lineage>
        <taxon>Bacteria</taxon>
        <taxon>Pseudomonadati</taxon>
        <taxon>Pseudomonadota</taxon>
        <taxon>Betaproteobacteria</taxon>
        <taxon>Burkholderiales</taxon>
        <taxon>Burkholderiaceae</taxon>
        <taxon>Burkholderia</taxon>
        <taxon>Burkholderia cepacia complex</taxon>
    </lineage>
</organism>
<feature type="region of interest" description="Disordered" evidence="1">
    <location>
        <begin position="17"/>
        <end position="64"/>
    </location>
</feature>
<dbReference type="AlphaFoldDB" id="A0A4Q2ALP2"/>
<reference evidence="2 3" key="1">
    <citation type="submission" date="2018-08" db="EMBL/GenBank/DDBJ databases">
        <title>Mountain-cultivated ginseng endophyte, Burkholderia stabilis and its activity against ginseng root rot disease.</title>
        <authorList>
            <person name="Tapan Kumar M."/>
            <person name="Bae H."/>
            <person name="Shanmugam G."/>
            <person name="Jeon J."/>
        </authorList>
    </citation>
    <scope>NUCLEOTIDE SEQUENCE [LARGE SCALE GENOMIC DNA]</scope>
    <source>
        <strain evidence="2 3">EB159</strain>
    </source>
</reference>
<evidence type="ECO:0000313" key="3">
    <source>
        <dbReference type="Proteomes" id="UP000289650"/>
    </source>
</evidence>
<name>A0A4Q2ALP2_9BURK</name>
<accession>A0A4Q2ALP2</accession>
<dbReference type="OrthoDB" id="9027811at2"/>
<dbReference type="EMBL" id="QWEX01000001">
    <property type="protein sequence ID" value="RXV71176.1"/>
    <property type="molecule type" value="Genomic_DNA"/>
</dbReference>
<protein>
    <submittedName>
        <fullName evidence="2">Uncharacterized protein</fullName>
    </submittedName>
</protein>
<evidence type="ECO:0000313" key="2">
    <source>
        <dbReference type="EMBL" id="RXV71176.1"/>
    </source>
</evidence>
<comment type="caution">
    <text evidence="2">The sequence shown here is derived from an EMBL/GenBank/DDBJ whole genome shotgun (WGS) entry which is preliminary data.</text>
</comment>
<proteinExistence type="predicted"/>
<evidence type="ECO:0000256" key="1">
    <source>
        <dbReference type="SAM" id="MobiDB-lite"/>
    </source>
</evidence>
<gene>
    <name evidence="2" type="ORF">D1006_01475</name>
</gene>
<dbReference type="Proteomes" id="UP000289650">
    <property type="component" value="Unassembled WGS sequence"/>
</dbReference>